<accession>A0A268S1N9</accession>
<dbReference type="AlphaFoldDB" id="A0A268S1N9"/>
<evidence type="ECO:0000313" key="1">
    <source>
        <dbReference type="EMBL" id="PAF25906.1"/>
    </source>
</evidence>
<organism evidence="1 2">
    <name type="scientific">Shouchella clausii</name>
    <name type="common">Alkalihalobacillus clausii</name>
    <dbReference type="NCBI Taxonomy" id="79880"/>
    <lineage>
        <taxon>Bacteria</taxon>
        <taxon>Bacillati</taxon>
        <taxon>Bacillota</taxon>
        <taxon>Bacilli</taxon>
        <taxon>Bacillales</taxon>
        <taxon>Bacillaceae</taxon>
        <taxon>Shouchella</taxon>
    </lineage>
</organism>
<sequence>MSNVDQQNRTAIISLAFFGESPIRRSYLKCVRFFHRLNQLFQHGATAEQIIVVCTSSRKRFLFCFFLFLLNATLNCESAELRHEL</sequence>
<dbReference type="EMBL" id="NPBS01000058">
    <property type="protein sequence ID" value="PAF25906.1"/>
    <property type="molecule type" value="Genomic_DNA"/>
</dbReference>
<protein>
    <submittedName>
        <fullName evidence="1">Uncharacterized protein</fullName>
    </submittedName>
</protein>
<comment type="caution">
    <text evidence="1">The sequence shown here is derived from an EMBL/GenBank/DDBJ whole genome shotgun (WGS) entry which is preliminary data.</text>
</comment>
<name>A0A268S1N9_SHOCL</name>
<dbReference type="Proteomes" id="UP000216133">
    <property type="component" value="Unassembled WGS sequence"/>
</dbReference>
<evidence type="ECO:0000313" key="2">
    <source>
        <dbReference type="Proteomes" id="UP000216133"/>
    </source>
</evidence>
<proteinExistence type="predicted"/>
<reference evidence="1 2" key="1">
    <citation type="submission" date="2017-07" db="EMBL/GenBank/DDBJ databases">
        <title>Isolation and whole genome analysis of endospore-forming bacteria from heroin.</title>
        <authorList>
            <person name="Kalinowski J."/>
            <person name="Ahrens B."/>
            <person name="Al-Dilaimi A."/>
            <person name="Winkler A."/>
            <person name="Wibberg D."/>
            <person name="Schleenbecker U."/>
            <person name="Ruckert C."/>
            <person name="Wolfel R."/>
            <person name="Grass G."/>
        </authorList>
    </citation>
    <scope>NUCLEOTIDE SEQUENCE [LARGE SCALE GENOMIC DNA]</scope>
    <source>
        <strain evidence="1 2">7523-2</strain>
    </source>
</reference>
<gene>
    <name evidence="1" type="ORF">CHH61_11275</name>
</gene>